<dbReference type="PROSITE" id="PS51257">
    <property type="entry name" value="PROKAR_LIPOPROTEIN"/>
    <property type="match status" value="1"/>
</dbReference>
<feature type="signal peptide" evidence="3">
    <location>
        <begin position="1"/>
        <end position="28"/>
    </location>
</feature>
<dbReference type="RefSeq" id="WP_155359643.1">
    <property type="nucleotide sequence ID" value="NZ_BAAAHL010000049.1"/>
</dbReference>
<dbReference type="InterPro" id="IPR050490">
    <property type="entry name" value="Bact_solute-bd_prot1"/>
</dbReference>
<comment type="similarity">
    <text evidence="1">Belongs to the bacterial solute-binding protein 1 family.</text>
</comment>
<evidence type="ECO:0000313" key="4">
    <source>
        <dbReference type="EMBL" id="GES14465.1"/>
    </source>
</evidence>
<keyword evidence="2" id="KW-0813">Transport</keyword>
<dbReference type="Pfam" id="PF01547">
    <property type="entry name" value="SBP_bac_1"/>
    <property type="match status" value="1"/>
</dbReference>
<sequence length="439" mass="45379">MRTPRSPWHTRAALAAAASLIAITGCSAGEPGAGPSPSRGGTLTVAAVWTGKEQQTFQTLLDDFKARTGVTAEYVATGDDIAAVLGTKIQGGSPPDIGVLPQPGLMGQFAKAGNLKSASADVAAAVKAGYGSIWTELGSVDGTLYGVWVDASNKSTVWYRTGAFAEAGITRAPATWPEFLQAAQTLSDSGVTTPVSIGGADGWTLTDWFENVYIRTAGLENYDKLAKHQIPWTDPTVTAALDTLKGLWSNRALVGDPAKALQADFPTSVANAFSDRPTSAIVYEGSFVAGAIASSTGSKVGEDAKFFPFPSINDSPPVVVGGGNVAVAFTDNPASQRFLAYLATPEAAKLMVAGGGFTSANKALDAAAYPDETSRQIGQQIVAAGDNFRFDMSDLAPSAFGGTKGSGEFKDLQDFLAGQDVQAAQRQLEADAKAAYSGQ</sequence>
<dbReference type="SUPFAM" id="SSF53850">
    <property type="entry name" value="Periplasmic binding protein-like II"/>
    <property type="match status" value="1"/>
</dbReference>
<evidence type="ECO:0000256" key="2">
    <source>
        <dbReference type="ARBA" id="ARBA00022448"/>
    </source>
</evidence>
<dbReference type="PANTHER" id="PTHR43649">
    <property type="entry name" value="ARABINOSE-BINDING PROTEIN-RELATED"/>
    <property type="match status" value="1"/>
</dbReference>
<evidence type="ECO:0000313" key="5">
    <source>
        <dbReference type="Proteomes" id="UP000331127"/>
    </source>
</evidence>
<dbReference type="InterPro" id="IPR006059">
    <property type="entry name" value="SBP"/>
</dbReference>
<evidence type="ECO:0000256" key="1">
    <source>
        <dbReference type="ARBA" id="ARBA00008520"/>
    </source>
</evidence>
<dbReference type="Proteomes" id="UP000331127">
    <property type="component" value="Unassembled WGS sequence"/>
</dbReference>
<dbReference type="PANTHER" id="PTHR43649:SF29">
    <property type="entry name" value="OSMOPROTECTIVE COMPOUNDS-BINDING PROTEIN GGTB"/>
    <property type="match status" value="1"/>
</dbReference>
<dbReference type="AlphaFoldDB" id="A0A5M3WY94"/>
<feature type="chain" id="PRO_5024274826" evidence="3">
    <location>
        <begin position="29"/>
        <end position="439"/>
    </location>
</feature>
<comment type="caution">
    <text evidence="4">The sequence shown here is derived from an EMBL/GenBank/DDBJ whole genome shotgun (WGS) entry which is preliminary data.</text>
</comment>
<keyword evidence="5" id="KW-1185">Reference proteome</keyword>
<reference evidence="4 5" key="1">
    <citation type="submission" date="2019-10" db="EMBL/GenBank/DDBJ databases">
        <title>Whole genome shotgun sequence of Acrocarpospora macrocephala NBRC 16266.</title>
        <authorList>
            <person name="Ichikawa N."/>
            <person name="Kimura A."/>
            <person name="Kitahashi Y."/>
            <person name="Komaki H."/>
            <person name="Oguchi A."/>
        </authorList>
    </citation>
    <scope>NUCLEOTIDE SEQUENCE [LARGE SCALE GENOMIC DNA]</scope>
    <source>
        <strain evidence="4 5">NBRC 16266</strain>
    </source>
</reference>
<dbReference type="Gene3D" id="3.40.190.10">
    <property type="entry name" value="Periplasmic binding protein-like II"/>
    <property type="match status" value="2"/>
</dbReference>
<organism evidence="4 5">
    <name type="scientific">Acrocarpospora macrocephala</name>
    <dbReference type="NCBI Taxonomy" id="150177"/>
    <lineage>
        <taxon>Bacteria</taxon>
        <taxon>Bacillati</taxon>
        <taxon>Actinomycetota</taxon>
        <taxon>Actinomycetes</taxon>
        <taxon>Streptosporangiales</taxon>
        <taxon>Streptosporangiaceae</taxon>
        <taxon>Acrocarpospora</taxon>
    </lineage>
</organism>
<proteinExistence type="inferred from homology"/>
<protein>
    <submittedName>
        <fullName evidence="4">Sugar ABC transporter substrate-binding protein</fullName>
    </submittedName>
</protein>
<dbReference type="EMBL" id="BLAE01000060">
    <property type="protein sequence ID" value="GES14465.1"/>
    <property type="molecule type" value="Genomic_DNA"/>
</dbReference>
<name>A0A5M3WY94_9ACTN</name>
<accession>A0A5M3WY94</accession>
<keyword evidence="3" id="KW-0732">Signal</keyword>
<evidence type="ECO:0000256" key="3">
    <source>
        <dbReference type="SAM" id="SignalP"/>
    </source>
</evidence>
<dbReference type="OrthoDB" id="8663148at2"/>
<gene>
    <name evidence="4" type="ORF">Amac_080620</name>
</gene>